<dbReference type="InterPro" id="IPR006070">
    <property type="entry name" value="Sua5-like_dom"/>
</dbReference>
<dbReference type="GO" id="GO:0008270">
    <property type="term" value="F:zinc ion binding"/>
    <property type="evidence" value="ECO:0007669"/>
    <property type="project" value="InterPro"/>
</dbReference>
<dbReference type="AlphaFoldDB" id="A0A7H4NY73"/>
<evidence type="ECO:0000256" key="1">
    <source>
        <dbReference type="PROSITE-ProRule" id="PRU00520"/>
    </source>
</evidence>
<protein>
    <recommendedName>
        <fullName evidence="1">acylphosphatase</fullName>
        <ecNumber evidence="1">3.6.1.7</ecNumber>
    </recommendedName>
</protein>
<keyword evidence="1" id="KW-0378">Hydrolase</keyword>
<keyword evidence="3" id="KW-0808">Transferase</keyword>
<dbReference type="PANTHER" id="PTHR42959:SF1">
    <property type="entry name" value="CARBAMOYLTRANSFERASE HYPF"/>
    <property type="match status" value="1"/>
</dbReference>
<dbReference type="Pfam" id="PF00708">
    <property type="entry name" value="Acylphosphatase"/>
    <property type="match status" value="1"/>
</dbReference>
<gene>
    <name evidence="3" type="primary">hypF_1</name>
    <name evidence="3" type="ORF">NCTC9149_01505</name>
</gene>
<feature type="active site" evidence="1">
    <location>
        <position position="18"/>
    </location>
</feature>
<dbReference type="Gene3D" id="3.90.870.30">
    <property type="match status" value="1"/>
</dbReference>
<dbReference type="SUPFAM" id="SSF55821">
    <property type="entry name" value="YrdC/RibB"/>
    <property type="match status" value="1"/>
</dbReference>
<dbReference type="GO" id="GO:0051604">
    <property type="term" value="P:protein maturation"/>
    <property type="evidence" value="ECO:0007669"/>
    <property type="project" value="TreeGrafter"/>
</dbReference>
<dbReference type="InterPro" id="IPR017968">
    <property type="entry name" value="Acylphosphatase_CS"/>
</dbReference>
<dbReference type="Proteomes" id="UP000254571">
    <property type="component" value="Unassembled WGS sequence"/>
</dbReference>
<dbReference type="GO" id="GO:0003998">
    <property type="term" value="F:acylphosphatase activity"/>
    <property type="evidence" value="ECO:0007669"/>
    <property type="project" value="UniProtKB-EC"/>
</dbReference>
<dbReference type="PROSITE" id="PS00150">
    <property type="entry name" value="ACYLPHOSPHATASE_1"/>
    <property type="match status" value="1"/>
</dbReference>
<dbReference type="PANTHER" id="PTHR42959">
    <property type="entry name" value="CARBAMOYLTRANSFERASE"/>
    <property type="match status" value="1"/>
</dbReference>
<name>A0A7H4NY73_9ENTR</name>
<dbReference type="PROSITE" id="PS51160">
    <property type="entry name" value="ACYLPHOSPHATASE_3"/>
    <property type="match status" value="1"/>
</dbReference>
<dbReference type="InterPro" id="IPR017945">
    <property type="entry name" value="DHBP_synth_RibB-like_a/b_dom"/>
</dbReference>
<dbReference type="SUPFAM" id="SSF54975">
    <property type="entry name" value="Acylphosphatase/BLUF domain-like"/>
    <property type="match status" value="1"/>
</dbReference>
<dbReference type="Gene3D" id="3.30.110.120">
    <property type="match status" value="1"/>
</dbReference>
<feature type="domain" description="Acylphosphatase-like" evidence="2">
    <location>
        <begin position="3"/>
        <end position="87"/>
    </location>
</feature>
<dbReference type="Pfam" id="PF07503">
    <property type="entry name" value="zf-HYPF"/>
    <property type="match status" value="2"/>
</dbReference>
<evidence type="ECO:0000313" key="4">
    <source>
        <dbReference type="Proteomes" id="UP000254571"/>
    </source>
</evidence>
<proteinExistence type="predicted"/>
<accession>A0A7H4NY73</accession>
<dbReference type="InterPro" id="IPR011125">
    <property type="entry name" value="Znf_HypF"/>
</dbReference>
<dbReference type="EC" id="3.6.1.7" evidence="1"/>
<dbReference type="InterPro" id="IPR051060">
    <property type="entry name" value="Carbamoyltrans_HypF-like"/>
</dbReference>
<evidence type="ECO:0000259" key="2">
    <source>
        <dbReference type="PROSITE" id="PS51160"/>
    </source>
</evidence>
<dbReference type="Pfam" id="PF01300">
    <property type="entry name" value="Sua5_yciO_yrdC"/>
    <property type="match status" value="1"/>
</dbReference>
<dbReference type="Gene3D" id="3.30.70.100">
    <property type="match status" value="1"/>
</dbReference>
<comment type="catalytic activity">
    <reaction evidence="1">
        <text>an acyl phosphate + H2O = a carboxylate + phosphate + H(+)</text>
        <dbReference type="Rhea" id="RHEA:14965"/>
        <dbReference type="ChEBI" id="CHEBI:15377"/>
        <dbReference type="ChEBI" id="CHEBI:15378"/>
        <dbReference type="ChEBI" id="CHEBI:29067"/>
        <dbReference type="ChEBI" id="CHEBI:43474"/>
        <dbReference type="ChEBI" id="CHEBI:59918"/>
        <dbReference type="EC" id="3.6.1.7"/>
    </reaction>
</comment>
<dbReference type="InterPro" id="IPR036046">
    <property type="entry name" value="Acylphosphatase-like_dom_sf"/>
</dbReference>
<comment type="caution">
    <text evidence="3">The sequence shown here is derived from an EMBL/GenBank/DDBJ whole genome shotgun (WGS) entry which is preliminary data.</text>
</comment>
<feature type="active site" evidence="1">
    <location>
        <position position="36"/>
    </location>
</feature>
<dbReference type="InterPro" id="IPR001792">
    <property type="entry name" value="Acylphosphatase-like_dom"/>
</dbReference>
<evidence type="ECO:0000313" key="3">
    <source>
        <dbReference type="EMBL" id="STW05138.1"/>
    </source>
</evidence>
<sequence>MNGVQIRIRGKVQGVGFRPFVWQLAQQLGVRGDVCNDGDGVLVRLVGDDAAFLSALTRRCPPLARIDSTETQPFVWAVAPLNFTIRQSGAGSMRTQIVPDAATCPACLAEMNNPQDRRYRYPFINCTHCGPRFTIIRAMPYDRPLTAMSPFPLCPACAAEYRHPADRRFHAQPVACAECGPRLEWRGPKGHLFGEAALDAAIARLRAGDIVAVKGLGGFHLVCDAGNRAAVATLRARKHRPAKPLAVMLANTAGLPERAIKLLASPAAPIVLLDKTQVDGLCDEIAPGLAEVGGCCRLIHCSIYFRRRWRAPW</sequence>
<dbReference type="GO" id="GO:0003725">
    <property type="term" value="F:double-stranded RNA binding"/>
    <property type="evidence" value="ECO:0007669"/>
    <property type="project" value="InterPro"/>
</dbReference>
<organism evidence="3 4">
    <name type="scientific">Klebsiella grimontii</name>
    <dbReference type="NCBI Taxonomy" id="2058152"/>
    <lineage>
        <taxon>Bacteria</taxon>
        <taxon>Pseudomonadati</taxon>
        <taxon>Pseudomonadota</taxon>
        <taxon>Gammaproteobacteria</taxon>
        <taxon>Enterobacterales</taxon>
        <taxon>Enterobacteriaceae</taxon>
        <taxon>Klebsiella/Raoultella group</taxon>
        <taxon>Klebsiella</taxon>
    </lineage>
</organism>
<dbReference type="EMBL" id="UGMX01000002">
    <property type="protein sequence ID" value="STW05138.1"/>
    <property type="molecule type" value="Genomic_DNA"/>
</dbReference>
<dbReference type="GO" id="GO:0016743">
    <property type="term" value="F:carboxyl- or carbamoyltransferase activity"/>
    <property type="evidence" value="ECO:0007669"/>
    <property type="project" value="TreeGrafter"/>
</dbReference>
<reference evidence="3 4" key="1">
    <citation type="submission" date="2018-06" db="EMBL/GenBank/DDBJ databases">
        <authorList>
            <consortium name="Pathogen Informatics"/>
            <person name="Doyle S."/>
        </authorList>
    </citation>
    <scope>NUCLEOTIDE SEQUENCE [LARGE SCALE GENOMIC DNA]</scope>
    <source>
        <strain evidence="3 4">NCTC9149</strain>
    </source>
</reference>